<protein>
    <recommendedName>
        <fullName evidence="3">Methyltransferase domain-containing protein</fullName>
    </recommendedName>
</protein>
<dbReference type="CDD" id="cd02440">
    <property type="entry name" value="AdoMet_MTases"/>
    <property type="match status" value="1"/>
</dbReference>
<dbReference type="InterPro" id="IPR029063">
    <property type="entry name" value="SAM-dependent_MTases_sf"/>
</dbReference>
<proteinExistence type="predicted"/>
<evidence type="ECO:0008006" key="3">
    <source>
        <dbReference type="Google" id="ProtNLM"/>
    </source>
</evidence>
<dbReference type="Proteomes" id="UP001610444">
    <property type="component" value="Unassembled WGS sequence"/>
</dbReference>
<dbReference type="EMBL" id="JBFXLR010000022">
    <property type="protein sequence ID" value="KAL2849746.1"/>
    <property type="molecule type" value="Genomic_DNA"/>
</dbReference>
<dbReference type="SUPFAM" id="SSF53335">
    <property type="entry name" value="S-adenosyl-L-methionine-dependent methyltransferases"/>
    <property type="match status" value="1"/>
</dbReference>
<dbReference type="Pfam" id="PF13489">
    <property type="entry name" value="Methyltransf_23"/>
    <property type="match status" value="1"/>
</dbReference>
<dbReference type="GeneID" id="98163135"/>
<name>A0ABR4KC63_9EURO</name>
<evidence type="ECO:0000313" key="2">
    <source>
        <dbReference type="Proteomes" id="UP001610444"/>
    </source>
</evidence>
<gene>
    <name evidence="1" type="ORF">BJX68DRAFT_275966</name>
</gene>
<dbReference type="RefSeq" id="XP_070898971.1">
    <property type="nucleotide sequence ID" value="XM_071047971.1"/>
</dbReference>
<organism evidence="1 2">
    <name type="scientific">Aspergillus pseudodeflectus</name>
    <dbReference type="NCBI Taxonomy" id="176178"/>
    <lineage>
        <taxon>Eukaryota</taxon>
        <taxon>Fungi</taxon>
        <taxon>Dikarya</taxon>
        <taxon>Ascomycota</taxon>
        <taxon>Pezizomycotina</taxon>
        <taxon>Eurotiomycetes</taxon>
        <taxon>Eurotiomycetidae</taxon>
        <taxon>Eurotiales</taxon>
        <taxon>Aspergillaceae</taxon>
        <taxon>Aspergillus</taxon>
        <taxon>Aspergillus subgen. Nidulantes</taxon>
    </lineage>
</organism>
<reference evidence="1 2" key="1">
    <citation type="submission" date="2024-07" db="EMBL/GenBank/DDBJ databases">
        <title>Section-level genome sequencing and comparative genomics of Aspergillus sections Usti and Cavernicolus.</title>
        <authorList>
            <consortium name="Lawrence Berkeley National Laboratory"/>
            <person name="Nybo J.L."/>
            <person name="Vesth T.C."/>
            <person name="Theobald S."/>
            <person name="Frisvad J.C."/>
            <person name="Larsen T.O."/>
            <person name="Kjaerboelling I."/>
            <person name="Rothschild-Mancinelli K."/>
            <person name="Lyhne E.K."/>
            <person name="Kogle M.E."/>
            <person name="Barry K."/>
            <person name="Clum A."/>
            <person name="Na H."/>
            <person name="Ledsgaard L."/>
            <person name="Lin J."/>
            <person name="Lipzen A."/>
            <person name="Kuo A."/>
            <person name="Riley R."/>
            <person name="Mondo S."/>
            <person name="LaButti K."/>
            <person name="Haridas S."/>
            <person name="Pangalinan J."/>
            <person name="Salamov A.A."/>
            <person name="Simmons B.A."/>
            <person name="Magnuson J.K."/>
            <person name="Chen J."/>
            <person name="Drula E."/>
            <person name="Henrissat B."/>
            <person name="Wiebenga A."/>
            <person name="Lubbers R.J."/>
            <person name="Gomes A.C."/>
            <person name="Macurrencykelacurrency M.R."/>
            <person name="Stajich J."/>
            <person name="Grigoriev I.V."/>
            <person name="Mortensen U.H."/>
            <person name="De vries R.P."/>
            <person name="Baker S.E."/>
            <person name="Andersen M.R."/>
        </authorList>
    </citation>
    <scope>NUCLEOTIDE SEQUENCE [LARGE SCALE GENOMIC DNA]</scope>
    <source>
        <strain evidence="1 2">CBS 756.74</strain>
    </source>
</reference>
<evidence type="ECO:0000313" key="1">
    <source>
        <dbReference type="EMBL" id="KAL2849746.1"/>
    </source>
</evidence>
<comment type="caution">
    <text evidence="1">The sequence shown here is derived from an EMBL/GenBank/DDBJ whole genome shotgun (WGS) entry which is preliminary data.</text>
</comment>
<accession>A0ABR4KC63</accession>
<dbReference type="Gene3D" id="3.40.50.150">
    <property type="entry name" value="Vaccinia Virus protein VP39"/>
    <property type="match status" value="1"/>
</dbReference>
<sequence>MGDGPSLEIYPLARDEAESARLNAQHKLLVDIVGGPIDKSIPLENIASVADVGTGTGIWLLDAKTHLANHSPSPNPSLNPYTLHGFDISAAQFLPSPETHGITLSVHDILRPFPIAHRERYDLVHVRMLVSALKVDEYEVAVRNLVAVLKPGGYLQWTDLDSSHLSSAPSATDPRASPLITSWLTFLELNSLSACPTTTIENAYTQSNELLHISSTTYPVAGRPELKERAQNWELQAFAAVMAPVLRVTGQAKSQMEAEERARQAVEGVKELFAGGGQVLDLRFGVVVGRKRGL</sequence>
<dbReference type="PANTHER" id="PTHR43591">
    <property type="entry name" value="METHYLTRANSFERASE"/>
    <property type="match status" value="1"/>
</dbReference>
<dbReference type="PANTHER" id="PTHR43591:SF50">
    <property type="entry name" value="METHYLTRANSFERASE DOMAIN-CONTAINING PROTEIN-RELATED"/>
    <property type="match status" value="1"/>
</dbReference>
<keyword evidence="2" id="KW-1185">Reference proteome</keyword>